<dbReference type="AlphaFoldDB" id="A0A844ZX01"/>
<dbReference type="Pfam" id="PF13449">
    <property type="entry name" value="Phytase-like"/>
    <property type="match status" value="1"/>
</dbReference>
<dbReference type="EMBL" id="WTYX01000002">
    <property type="protein sequence ID" value="MXO91476.1"/>
    <property type="molecule type" value="Genomic_DNA"/>
</dbReference>
<protein>
    <submittedName>
        <fullName evidence="2">Esterase-like activity of phytase family protein</fullName>
    </submittedName>
</protein>
<dbReference type="RefSeq" id="WP_160605148.1">
    <property type="nucleotide sequence ID" value="NZ_WTYX01000002.1"/>
</dbReference>
<accession>A0A844ZX01</accession>
<dbReference type="SUPFAM" id="SSF101898">
    <property type="entry name" value="NHL repeat"/>
    <property type="match status" value="1"/>
</dbReference>
<dbReference type="InterPro" id="IPR027372">
    <property type="entry name" value="Phytase-like_dom"/>
</dbReference>
<evidence type="ECO:0000259" key="1">
    <source>
        <dbReference type="Pfam" id="PF13449"/>
    </source>
</evidence>
<organism evidence="2 3">
    <name type="scientific">Pontixanthobacter aquaemixtae</name>
    <dbReference type="NCBI Taxonomy" id="1958940"/>
    <lineage>
        <taxon>Bacteria</taxon>
        <taxon>Pseudomonadati</taxon>
        <taxon>Pseudomonadota</taxon>
        <taxon>Alphaproteobacteria</taxon>
        <taxon>Sphingomonadales</taxon>
        <taxon>Erythrobacteraceae</taxon>
        <taxon>Pontixanthobacter</taxon>
    </lineage>
</organism>
<evidence type="ECO:0000313" key="3">
    <source>
        <dbReference type="Proteomes" id="UP000442714"/>
    </source>
</evidence>
<sequence length="324" mass="34921">MIRTVALVILLVLAGLTTWVRSPAVKANLSQSLSLTPLDIGAGDIGEATLESAWHLDSPNSLFGSYSSLLAMPDDQFLSASDSGGLLRFPIPGADGTVEIGRFAGRTAYKKKLIDIESLTRDPQTGRIWVGYEGTNTIERLESDLTGSTRVQPDAMAGWASNSGPESMVRLSDGRFIVIAEGRESYLGSVHQAILFDGDPLEGAIAQSFRFEPPKGYRPVDMAQLPDGRVVILARKLVPGLPPSFNTKLVVADPSQIASGGNWSGREMAAISDPDLEDNYEGLAIIPRKDGTVDLWLISDDNGTTFQRTLLVKLHWDPATQDAQ</sequence>
<reference evidence="2 3" key="1">
    <citation type="submission" date="2019-12" db="EMBL/GenBank/DDBJ databases">
        <title>Genomic-based taxomic classification of the family Erythrobacteraceae.</title>
        <authorList>
            <person name="Xu L."/>
        </authorList>
    </citation>
    <scope>NUCLEOTIDE SEQUENCE [LARGE SCALE GENOMIC DNA]</scope>
    <source>
        <strain evidence="2 3">KCTC 52763</strain>
    </source>
</reference>
<feature type="domain" description="Phytase-like" evidence="1">
    <location>
        <begin position="63"/>
        <end position="303"/>
    </location>
</feature>
<keyword evidence="3" id="KW-1185">Reference proteome</keyword>
<name>A0A844ZX01_9SPHN</name>
<dbReference type="OrthoDB" id="9798693at2"/>
<comment type="caution">
    <text evidence="2">The sequence shown here is derived from an EMBL/GenBank/DDBJ whole genome shotgun (WGS) entry which is preliminary data.</text>
</comment>
<dbReference type="Proteomes" id="UP000442714">
    <property type="component" value="Unassembled WGS sequence"/>
</dbReference>
<evidence type="ECO:0000313" key="2">
    <source>
        <dbReference type="EMBL" id="MXO91476.1"/>
    </source>
</evidence>
<gene>
    <name evidence="2" type="ORF">GRI41_11620</name>
</gene>
<proteinExistence type="predicted"/>